<protein>
    <recommendedName>
        <fullName evidence="2">Glycosyltransferase 2-like domain-containing protein</fullName>
    </recommendedName>
</protein>
<evidence type="ECO:0008006" key="2">
    <source>
        <dbReference type="Google" id="ProtNLM"/>
    </source>
</evidence>
<dbReference type="EMBL" id="UOEG01000302">
    <property type="protein sequence ID" value="VAW05554.1"/>
    <property type="molecule type" value="Genomic_DNA"/>
</dbReference>
<dbReference type="AlphaFoldDB" id="A0A3B0T9R8"/>
<name>A0A3B0T9R8_9ZZZZ</name>
<dbReference type="SUPFAM" id="SSF53448">
    <property type="entry name" value="Nucleotide-diphospho-sugar transferases"/>
    <property type="match status" value="1"/>
</dbReference>
<dbReference type="InterPro" id="IPR029044">
    <property type="entry name" value="Nucleotide-diphossugar_trans"/>
</dbReference>
<sequence>MSRPRYAVSLTSIPPRYDRLMPVISSLLAQNPAPERVYLCLPDKYRRFSEPAPLPNLPEPVKILRCPNDFGPATKALLAAGRLAGDLDALIYCDDDWIMPPNWAASLLAARQPGQAVTGAGFSVVRLGRLGAAPEFTDIAQGFSGVLIDPKWLSGPEFEPPDTAWPVDDIWLSGHLARQGISIRLAADARTGMTLAYPDDPGLQDIIMDGRTRDQANRACAALMHQRYGIWPELSNAARA</sequence>
<accession>A0A3B0T9R8</accession>
<organism evidence="1">
    <name type="scientific">hydrothermal vent metagenome</name>
    <dbReference type="NCBI Taxonomy" id="652676"/>
    <lineage>
        <taxon>unclassified sequences</taxon>
        <taxon>metagenomes</taxon>
        <taxon>ecological metagenomes</taxon>
    </lineage>
</organism>
<gene>
    <name evidence="1" type="ORF">MNBD_ALPHA07-2386</name>
</gene>
<dbReference type="CDD" id="cd00761">
    <property type="entry name" value="Glyco_tranf_GTA_type"/>
    <property type="match status" value="1"/>
</dbReference>
<reference evidence="1" key="1">
    <citation type="submission" date="2018-06" db="EMBL/GenBank/DDBJ databases">
        <authorList>
            <person name="Zhirakovskaya E."/>
        </authorList>
    </citation>
    <scope>NUCLEOTIDE SEQUENCE</scope>
</reference>
<proteinExistence type="predicted"/>
<evidence type="ECO:0000313" key="1">
    <source>
        <dbReference type="EMBL" id="VAW05554.1"/>
    </source>
</evidence>